<protein>
    <submittedName>
        <fullName evidence="2">Uncharacterized protein</fullName>
    </submittedName>
</protein>
<reference evidence="2 3" key="1">
    <citation type="journal article" date="2013" name="Genome Announc.">
        <title>Complete Genome Sequence of Glaciecola psychrophila Strain 170T.</title>
        <authorList>
            <person name="Yin J."/>
            <person name="Chen J."/>
            <person name="Liu G."/>
            <person name="Yu Y."/>
            <person name="Song L."/>
            <person name="Wang X."/>
            <person name="Qu X."/>
        </authorList>
    </citation>
    <scope>NUCLEOTIDE SEQUENCE [LARGE SCALE GENOMIC DNA]</scope>
    <source>
        <strain evidence="2 3">170</strain>
    </source>
</reference>
<dbReference type="PATRIC" id="fig|1129794.4.peg.443"/>
<proteinExistence type="predicted"/>
<keyword evidence="3" id="KW-1185">Reference proteome</keyword>
<keyword evidence="1" id="KW-0732">Signal</keyword>
<name>K6YTG6_9ALTE</name>
<dbReference type="STRING" id="1129794.C427_0449"/>
<organism evidence="2 3">
    <name type="scientific">Paraglaciecola psychrophila 170</name>
    <dbReference type="NCBI Taxonomy" id="1129794"/>
    <lineage>
        <taxon>Bacteria</taxon>
        <taxon>Pseudomonadati</taxon>
        <taxon>Pseudomonadota</taxon>
        <taxon>Gammaproteobacteria</taxon>
        <taxon>Alteromonadales</taxon>
        <taxon>Alteromonadaceae</taxon>
        <taxon>Paraglaciecola</taxon>
    </lineage>
</organism>
<evidence type="ECO:0000313" key="2">
    <source>
        <dbReference type="EMBL" id="AGH42559.1"/>
    </source>
</evidence>
<feature type="chain" id="PRO_5003900346" evidence="1">
    <location>
        <begin position="23"/>
        <end position="127"/>
    </location>
</feature>
<dbReference type="EMBL" id="CP003837">
    <property type="protein sequence ID" value="AGH42559.1"/>
    <property type="molecule type" value="Genomic_DNA"/>
</dbReference>
<accession>K6YTG6</accession>
<gene>
    <name evidence="2" type="ORF">C427_0449</name>
</gene>
<dbReference type="AlphaFoldDB" id="K6YTG6"/>
<feature type="signal peptide" evidence="1">
    <location>
        <begin position="1"/>
        <end position="22"/>
    </location>
</feature>
<dbReference type="Proteomes" id="UP000011864">
    <property type="component" value="Chromosome"/>
</dbReference>
<dbReference type="KEGG" id="gps:C427_0449"/>
<dbReference type="RefSeq" id="WP_007635076.1">
    <property type="nucleotide sequence ID" value="NC_020514.1"/>
</dbReference>
<dbReference type="OrthoDB" id="6388536at2"/>
<evidence type="ECO:0000256" key="1">
    <source>
        <dbReference type="SAM" id="SignalP"/>
    </source>
</evidence>
<sequence length="127" mass="14471">MRIYSASMLLSLLALIPHTIFAQETLFSQANCTIVYSLERSAEQYFNNEIAQLIVPINHKNIHFIDLNNWGKTPPHVEVSGRLRNQLRQQYALKKGVNQAVLVNDQGKLLSRYSSSVTLVNDLIDCR</sequence>
<dbReference type="HOGENOM" id="CLU_1968440_0_0_6"/>
<evidence type="ECO:0000313" key="3">
    <source>
        <dbReference type="Proteomes" id="UP000011864"/>
    </source>
</evidence>